<keyword evidence="5 9" id="KW-0547">Nucleotide-binding</keyword>
<comment type="catalytic activity">
    <reaction evidence="9">
        <text>4-CDP-2-C-methyl-D-erythritol + ATP = 4-CDP-2-C-methyl-D-erythritol 2-phosphate + ADP + H(+)</text>
        <dbReference type="Rhea" id="RHEA:18437"/>
        <dbReference type="ChEBI" id="CHEBI:15378"/>
        <dbReference type="ChEBI" id="CHEBI:30616"/>
        <dbReference type="ChEBI" id="CHEBI:57823"/>
        <dbReference type="ChEBI" id="CHEBI:57919"/>
        <dbReference type="ChEBI" id="CHEBI:456216"/>
        <dbReference type="EC" id="2.7.1.148"/>
    </reaction>
</comment>
<keyword evidence="6 9" id="KW-0418">Kinase</keyword>
<evidence type="ECO:0000256" key="9">
    <source>
        <dbReference type="HAMAP-Rule" id="MF_00061"/>
    </source>
</evidence>
<protein>
    <recommendedName>
        <fullName evidence="3 9">4-diphosphocytidyl-2-C-methyl-D-erythritol kinase</fullName>
        <shortName evidence="9">CMK</shortName>
        <ecNumber evidence="2 9">2.7.1.148</ecNumber>
    </recommendedName>
    <alternativeName>
        <fullName evidence="8 9">4-(cytidine-5'-diphospho)-2-C-methyl-D-erythritol kinase</fullName>
    </alternativeName>
</protein>
<comment type="function">
    <text evidence="9">Catalyzes the phosphorylation of the position 2 hydroxy group of 4-diphosphocytidyl-2C-methyl-D-erythritol.</text>
</comment>
<accession>A0A455T4R0</accession>
<dbReference type="Gene3D" id="3.30.70.890">
    <property type="entry name" value="GHMP kinase, C-terminal domain"/>
    <property type="match status" value="1"/>
</dbReference>
<feature type="active site" evidence="9">
    <location>
        <position position="144"/>
    </location>
</feature>
<dbReference type="PANTHER" id="PTHR43527:SF2">
    <property type="entry name" value="4-DIPHOSPHOCYTIDYL-2-C-METHYL-D-ERYTHRITOL KINASE, CHLOROPLASTIC"/>
    <property type="match status" value="1"/>
</dbReference>
<dbReference type="SUPFAM" id="SSF54211">
    <property type="entry name" value="Ribosomal protein S5 domain 2-like"/>
    <property type="match status" value="1"/>
</dbReference>
<dbReference type="EMBL" id="AP019377">
    <property type="protein sequence ID" value="BBH94880.1"/>
    <property type="molecule type" value="Genomic_DNA"/>
</dbReference>
<dbReference type="InterPro" id="IPR004424">
    <property type="entry name" value="IspE"/>
</dbReference>
<dbReference type="InterPro" id="IPR020568">
    <property type="entry name" value="Ribosomal_Su5_D2-typ_SF"/>
</dbReference>
<dbReference type="SUPFAM" id="SSF55060">
    <property type="entry name" value="GHMP Kinase, C-terminal domain"/>
    <property type="match status" value="1"/>
</dbReference>
<proteinExistence type="inferred from homology"/>
<comment type="pathway">
    <text evidence="9">Isoprenoid biosynthesis; isopentenyl diphosphate biosynthesis via DXP pathway; isopentenyl diphosphate from 1-deoxy-D-xylulose 5-phosphate: step 3/6.</text>
</comment>
<dbReference type="InterPro" id="IPR014721">
    <property type="entry name" value="Ribsml_uS5_D2-typ_fold_subgr"/>
</dbReference>
<evidence type="ECO:0000256" key="8">
    <source>
        <dbReference type="ARBA" id="ARBA00032554"/>
    </source>
</evidence>
<evidence type="ECO:0000259" key="10">
    <source>
        <dbReference type="Pfam" id="PF00288"/>
    </source>
</evidence>
<gene>
    <name evidence="9 12" type="primary">ispE</name>
    <name evidence="12" type="ORF">KTA_30790</name>
</gene>
<dbReference type="NCBIfam" id="TIGR00154">
    <property type="entry name" value="ispE"/>
    <property type="match status" value="1"/>
</dbReference>
<dbReference type="Pfam" id="PF08544">
    <property type="entry name" value="GHMP_kinases_C"/>
    <property type="match status" value="1"/>
</dbReference>
<keyword evidence="7 9" id="KW-0067">ATP-binding</keyword>
<evidence type="ECO:0000259" key="11">
    <source>
        <dbReference type="Pfam" id="PF08544"/>
    </source>
</evidence>
<keyword evidence="9" id="KW-0414">Isoprene biosynthesis</keyword>
<sequence>MHWQWLQPGMSCSVRAYAKINLTLDVLGRRGDGYHALATVMQTVDLYDTLCLTLRPDEQVRLVCTQPELNTAANLALRAAALLREYVGEQHGVLIELQKRIPTAAGLGGGSSDAAATLLALTRLWQLSLTPEELLALAASLGSDVPFFLYGGLALCEGRGELVTPLPPCWPASWRWLLLLKPAISVSTASVFRALTAHDYSDGSHTRAVSTALREGRLPDLAHLHNGLERGVVERYAEVAAARAALLEAGAPFVRLSGSGPTLFTALADLVEAHRLWFLLQEQGYEVYLTQVVYPSAESLTLPSRLTR</sequence>
<feature type="binding site" evidence="9">
    <location>
        <begin position="102"/>
        <end position="112"/>
    </location>
    <ligand>
        <name>ATP</name>
        <dbReference type="ChEBI" id="CHEBI:30616"/>
    </ligand>
</feature>
<feature type="domain" description="GHMP kinase N-terminal" evidence="10">
    <location>
        <begin position="74"/>
        <end position="152"/>
    </location>
</feature>
<dbReference type="GO" id="GO:0050515">
    <property type="term" value="F:4-(cytidine 5'-diphospho)-2-C-methyl-D-erythritol kinase activity"/>
    <property type="evidence" value="ECO:0007669"/>
    <property type="project" value="UniProtKB-UniRule"/>
</dbReference>
<dbReference type="PANTHER" id="PTHR43527">
    <property type="entry name" value="4-DIPHOSPHOCYTIDYL-2-C-METHYL-D-ERYTHRITOL KINASE, CHLOROPLASTIC"/>
    <property type="match status" value="1"/>
</dbReference>
<feature type="domain" description="GHMP kinase C-terminal" evidence="11">
    <location>
        <begin position="213"/>
        <end position="277"/>
    </location>
</feature>
<dbReference type="PIRSF" id="PIRSF010376">
    <property type="entry name" value="IspE"/>
    <property type="match status" value="1"/>
</dbReference>
<dbReference type="InterPro" id="IPR006204">
    <property type="entry name" value="GHMP_kinase_N_dom"/>
</dbReference>
<dbReference type="EC" id="2.7.1.148" evidence="2 9"/>
<dbReference type="UniPathway" id="UPA00056">
    <property type="reaction ID" value="UER00094"/>
</dbReference>
<feature type="active site" evidence="9">
    <location>
        <position position="19"/>
    </location>
</feature>
<dbReference type="InterPro" id="IPR036554">
    <property type="entry name" value="GHMP_kinase_C_sf"/>
</dbReference>
<dbReference type="GO" id="GO:0005524">
    <property type="term" value="F:ATP binding"/>
    <property type="evidence" value="ECO:0007669"/>
    <property type="project" value="UniProtKB-UniRule"/>
</dbReference>
<dbReference type="InterPro" id="IPR013750">
    <property type="entry name" value="GHMP_kinase_C_dom"/>
</dbReference>
<dbReference type="Pfam" id="PF00288">
    <property type="entry name" value="GHMP_kinases_N"/>
    <property type="match status" value="1"/>
</dbReference>
<dbReference type="HAMAP" id="MF_00061">
    <property type="entry name" value="IspE"/>
    <property type="match status" value="1"/>
</dbReference>
<dbReference type="GO" id="GO:0016114">
    <property type="term" value="P:terpenoid biosynthetic process"/>
    <property type="evidence" value="ECO:0007669"/>
    <property type="project" value="UniProtKB-UniRule"/>
</dbReference>
<dbReference type="Gene3D" id="3.30.230.10">
    <property type="match status" value="1"/>
</dbReference>
<comment type="similarity">
    <text evidence="1 9">Belongs to the GHMP kinase family. IspE subfamily.</text>
</comment>
<evidence type="ECO:0000256" key="2">
    <source>
        <dbReference type="ARBA" id="ARBA00012052"/>
    </source>
</evidence>
<evidence type="ECO:0000256" key="1">
    <source>
        <dbReference type="ARBA" id="ARBA00009684"/>
    </source>
</evidence>
<evidence type="ECO:0000256" key="3">
    <source>
        <dbReference type="ARBA" id="ARBA00017473"/>
    </source>
</evidence>
<evidence type="ECO:0000313" key="12">
    <source>
        <dbReference type="EMBL" id="BBH94880.1"/>
    </source>
</evidence>
<evidence type="ECO:0000256" key="7">
    <source>
        <dbReference type="ARBA" id="ARBA00022840"/>
    </source>
</evidence>
<dbReference type="AlphaFoldDB" id="A0A455T4R0"/>
<reference evidence="12" key="1">
    <citation type="submission" date="2018-12" db="EMBL/GenBank/DDBJ databases">
        <title>Novel natural products biosynthetic potential of the class Ktedonobacteria.</title>
        <authorList>
            <person name="Zheng Y."/>
            <person name="Saitou A."/>
            <person name="Wang C.M."/>
            <person name="Toyoda A."/>
            <person name="Minakuchi Y."/>
            <person name="Sekiguchi Y."/>
            <person name="Ueda K."/>
            <person name="Takano H."/>
            <person name="Sakai Y."/>
            <person name="Yokota A."/>
            <person name="Yabe S."/>
        </authorList>
    </citation>
    <scope>NUCLEOTIDE SEQUENCE</scope>
    <source>
        <strain evidence="12">A3-2</strain>
    </source>
</reference>
<keyword evidence="4 9" id="KW-0808">Transferase</keyword>
<evidence type="ECO:0000256" key="6">
    <source>
        <dbReference type="ARBA" id="ARBA00022777"/>
    </source>
</evidence>
<name>A0A455T4R0_9CHLR</name>
<dbReference type="GO" id="GO:0019288">
    <property type="term" value="P:isopentenyl diphosphate biosynthetic process, methylerythritol 4-phosphate pathway"/>
    <property type="evidence" value="ECO:0007669"/>
    <property type="project" value="UniProtKB-UniRule"/>
</dbReference>
<evidence type="ECO:0000256" key="4">
    <source>
        <dbReference type="ARBA" id="ARBA00022679"/>
    </source>
</evidence>
<organism evidence="12">
    <name type="scientific">Thermogemmatispora argillosa</name>
    <dbReference type="NCBI Taxonomy" id="2045280"/>
    <lineage>
        <taxon>Bacteria</taxon>
        <taxon>Bacillati</taxon>
        <taxon>Chloroflexota</taxon>
        <taxon>Ktedonobacteria</taxon>
        <taxon>Thermogemmatisporales</taxon>
        <taxon>Thermogemmatisporaceae</taxon>
        <taxon>Thermogemmatispora</taxon>
    </lineage>
</organism>
<evidence type="ECO:0000256" key="5">
    <source>
        <dbReference type="ARBA" id="ARBA00022741"/>
    </source>
</evidence>